<evidence type="ECO:0000313" key="35">
    <source>
        <dbReference type="Proteomes" id="UP001497482"/>
    </source>
</evidence>
<dbReference type="NCBIfam" id="NF010052">
    <property type="entry name" value="PRK13529.1"/>
    <property type="match status" value="1"/>
</dbReference>
<evidence type="ECO:0000256" key="25">
    <source>
        <dbReference type="ARBA" id="ARBA00047592"/>
    </source>
</evidence>
<evidence type="ECO:0000256" key="7">
    <source>
        <dbReference type="ARBA" id="ARBA00008832"/>
    </source>
</evidence>
<dbReference type="Gene3D" id="3.30.200.20">
    <property type="entry name" value="Phosphorylase Kinase, domain 1"/>
    <property type="match status" value="1"/>
</dbReference>
<dbReference type="InterPro" id="IPR046346">
    <property type="entry name" value="Aminoacid_DH-like_N_sf"/>
</dbReference>
<evidence type="ECO:0000256" key="18">
    <source>
        <dbReference type="ARBA" id="ARBA00022946"/>
    </source>
</evidence>
<dbReference type="CDD" id="cd05312">
    <property type="entry name" value="NAD_bind_1_malic_enz"/>
    <property type="match status" value="1"/>
</dbReference>
<evidence type="ECO:0000256" key="26">
    <source>
        <dbReference type="ARBA" id="ARBA00048312"/>
    </source>
</evidence>
<keyword evidence="11" id="KW-0021">Allosteric enzyme</keyword>
<dbReference type="EMBL" id="OZ035831">
    <property type="protein sequence ID" value="CAL1615833.1"/>
    <property type="molecule type" value="Genomic_DNA"/>
</dbReference>
<dbReference type="InterPro" id="IPR012301">
    <property type="entry name" value="Malic_N_dom"/>
</dbReference>
<keyword evidence="16" id="KW-0418">Kinase</keyword>
<accession>A0AAV2MQX8</accession>
<feature type="domain" description="Protein kinase" evidence="33">
    <location>
        <begin position="19"/>
        <end position="311"/>
    </location>
</feature>
<name>A0AAV2MQX8_KNICA</name>
<evidence type="ECO:0000256" key="10">
    <source>
        <dbReference type="ARBA" id="ARBA00022527"/>
    </source>
</evidence>
<dbReference type="InterPro" id="IPR012302">
    <property type="entry name" value="Malic_NAD-bd"/>
</dbReference>
<evidence type="ECO:0000256" key="16">
    <source>
        <dbReference type="ARBA" id="ARBA00022777"/>
    </source>
</evidence>
<dbReference type="PRINTS" id="PR00072">
    <property type="entry name" value="MALOXRDTASE"/>
</dbReference>
<organism evidence="34 35">
    <name type="scientific">Knipowitschia caucasica</name>
    <name type="common">Caucasian dwarf goby</name>
    <name type="synonym">Pomatoschistus caucasicus</name>
    <dbReference type="NCBI Taxonomy" id="637954"/>
    <lineage>
        <taxon>Eukaryota</taxon>
        <taxon>Metazoa</taxon>
        <taxon>Chordata</taxon>
        <taxon>Craniata</taxon>
        <taxon>Vertebrata</taxon>
        <taxon>Euteleostomi</taxon>
        <taxon>Actinopterygii</taxon>
        <taxon>Neopterygii</taxon>
        <taxon>Teleostei</taxon>
        <taxon>Neoteleostei</taxon>
        <taxon>Acanthomorphata</taxon>
        <taxon>Gobiaria</taxon>
        <taxon>Gobiiformes</taxon>
        <taxon>Gobioidei</taxon>
        <taxon>Gobiidae</taxon>
        <taxon>Gobiinae</taxon>
        <taxon>Knipowitschia</taxon>
    </lineage>
</organism>
<dbReference type="PANTHER" id="PTHR23406:SF27">
    <property type="entry name" value="NAD-DEPENDENT MALIC ENZYME, MITOCHONDRIAL"/>
    <property type="match status" value="1"/>
</dbReference>
<dbReference type="Pfam" id="PF03949">
    <property type="entry name" value="Malic_M"/>
    <property type="match status" value="1"/>
</dbReference>
<comment type="similarity">
    <text evidence="6 31">Belongs to the malic enzymes family.</text>
</comment>
<dbReference type="GO" id="GO:0005759">
    <property type="term" value="C:mitochondrial matrix"/>
    <property type="evidence" value="ECO:0007669"/>
    <property type="project" value="UniProtKB-SubCell"/>
</dbReference>
<keyword evidence="14 31" id="KW-0479">Metal-binding</keyword>
<evidence type="ECO:0000256" key="15">
    <source>
        <dbReference type="ARBA" id="ARBA00022741"/>
    </source>
</evidence>
<dbReference type="InterPro" id="IPR001891">
    <property type="entry name" value="Malic_OxRdtase"/>
</dbReference>
<reference evidence="34 35" key="1">
    <citation type="submission" date="2024-04" db="EMBL/GenBank/DDBJ databases">
        <authorList>
            <person name="Waldvogel A.-M."/>
            <person name="Schoenle A."/>
        </authorList>
    </citation>
    <scope>NUCLEOTIDE SEQUENCE [LARGE SCALE GENOMIC DNA]</scope>
</reference>
<dbReference type="AlphaFoldDB" id="A0AAV2MQX8"/>
<evidence type="ECO:0000256" key="27">
    <source>
        <dbReference type="ARBA" id="ARBA00050168"/>
    </source>
</evidence>
<dbReference type="GO" id="GO:0005524">
    <property type="term" value="F:ATP binding"/>
    <property type="evidence" value="ECO:0007669"/>
    <property type="project" value="UniProtKB-UniRule"/>
</dbReference>
<evidence type="ECO:0000256" key="6">
    <source>
        <dbReference type="ARBA" id="ARBA00008785"/>
    </source>
</evidence>
<dbReference type="InterPro" id="IPR037062">
    <property type="entry name" value="Malic_N_dom_sf"/>
</dbReference>
<feature type="region of interest" description="Disordered" evidence="32">
    <location>
        <begin position="532"/>
        <end position="559"/>
    </location>
</feature>
<evidence type="ECO:0000256" key="19">
    <source>
        <dbReference type="ARBA" id="ARBA00022990"/>
    </source>
</evidence>
<dbReference type="InterPro" id="IPR000719">
    <property type="entry name" value="Prot_kinase_dom"/>
</dbReference>
<dbReference type="Proteomes" id="UP001497482">
    <property type="component" value="Chromosome 9"/>
</dbReference>
<dbReference type="Gene3D" id="3.40.50.10380">
    <property type="entry name" value="Malic enzyme, N-terminal domain"/>
    <property type="match status" value="1"/>
</dbReference>
<comment type="cofactor">
    <cofactor evidence="2">
        <name>Mg(2+)</name>
        <dbReference type="ChEBI" id="CHEBI:18420"/>
    </cofactor>
</comment>
<comment type="catalytic activity">
    <reaction evidence="28">
        <text>(S)-malate + NAD(+) = pyruvate + CO2 + NADH</text>
        <dbReference type="Rhea" id="RHEA:12653"/>
        <dbReference type="ChEBI" id="CHEBI:15361"/>
        <dbReference type="ChEBI" id="CHEBI:15589"/>
        <dbReference type="ChEBI" id="CHEBI:16526"/>
        <dbReference type="ChEBI" id="CHEBI:57540"/>
        <dbReference type="ChEBI" id="CHEBI:57945"/>
        <dbReference type="EC" id="1.1.1.38"/>
    </reaction>
</comment>
<dbReference type="PROSITE" id="PS50011">
    <property type="entry name" value="PROTEIN_KINASE_DOM"/>
    <property type="match status" value="1"/>
</dbReference>
<dbReference type="SUPFAM" id="SSF51735">
    <property type="entry name" value="NAD(P)-binding Rossmann-fold domains"/>
    <property type="match status" value="1"/>
</dbReference>
<evidence type="ECO:0000256" key="17">
    <source>
        <dbReference type="ARBA" id="ARBA00022840"/>
    </source>
</evidence>
<evidence type="ECO:0000256" key="2">
    <source>
        <dbReference type="ARBA" id="ARBA00001946"/>
    </source>
</evidence>
<keyword evidence="20 31" id="KW-0560">Oxidoreductase</keyword>
<keyword evidence="12" id="KW-0597">Phosphoprotein</keyword>
<keyword evidence="18" id="KW-0809">Transit peptide</keyword>
<keyword evidence="10" id="KW-0723">Serine/threonine-protein kinase</keyword>
<dbReference type="GO" id="GO:0004707">
    <property type="term" value="F:MAP kinase activity"/>
    <property type="evidence" value="ECO:0007669"/>
    <property type="project" value="UniProtKB-EC"/>
</dbReference>
<evidence type="ECO:0000256" key="4">
    <source>
        <dbReference type="ARBA" id="ARBA00004305"/>
    </source>
</evidence>
<keyword evidence="19" id="KW-0007">Acetylation</keyword>
<dbReference type="GO" id="GO:0046872">
    <property type="term" value="F:metal ion binding"/>
    <property type="evidence" value="ECO:0007669"/>
    <property type="project" value="UniProtKB-KW"/>
</dbReference>
<dbReference type="SMART" id="SM00220">
    <property type="entry name" value="S_TKc"/>
    <property type="match status" value="1"/>
</dbReference>
<dbReference type="FunFam" id="1.10.510.10:FF:000136">
    <property type="entry name" value="mitogen-activated protein kinase 6"/>
    <property type="match status" value="1"/>
</dbReference>
<dbReference type="InterPro" id="IPR015884">
    <property type="entry name" value="Malic_enzyme_CS"/>
</dbReference>
<dbReference type="GO" id="GO:0004473">
    <property type="term" value="F:malate dehydrogenase (decarboxylating) (NADP+) activity"/>
    <property type="evidence" value="ECO:0007669"/>
    <property type="project" value="TreeGrafter"/>
</dbReference>
<comment type="catalytic activity">
    <reaction evidence="27">
        <text>oxaloacetate + H(+) = pyruvate + CO2</text>
        <dbReference type="Rhea" id="RHEA:15641"/>
        <dbReference type="ChEBI" id="CHEBI:15361"/>
        <dbReference type="ChEBI" id="CHEBI:15378"/>
        <dbReference type="ChEBI" id="CHEBI:16452"/>
        <dbReference type="ChEBI" id="CHEBI:16526"/>
        <dbReference type="EC" id="1.1.1.38"/>
    </reaction>
</comment>
<evidence type="ECO:0000256" key="21">
    <source>
        <dbReference type="ARBA" id="ARBA00023027"/>
    </source>
</evidence>
<evidence type="ECO:0000256" key="11">
    <source>
        <dbReference type="ARBA" id="ARBA00022533"/>
    </source>
</evidence>
<dbReference type="SUPFAM" id="SSF53223">
    <property type="entry name" value="Aminoacid dehydrogenase-like, N-terminal domain"/>
    <property type="match status" value="1"/>
</dbReference>
<dbReference type="FunFam" id="3.30.200.20:FF:000281">
    <property type="entry name" value="Mitogen-activated protein kinase 4"/>
    <property type="match status" value="1"/>
</dbReference>
<keyword evidence="21" id="KW-0520">NAD</keyword>
<feature type="compositionally biased region" description="Polar residues" evidence="32">
    <location>
        <begin position="532"/>
        <end position="555"/>
    </location>
</feature>
<keyword evidence="17 30" id="KW-0067">ATP-binding</keyword>
<protein>
    <recommendedName>
        <fullName evidence="31">Malic enzyme</fullName>
    </recommendedName>
</protein>
<evidence type="ECO:0000313" key="34">
    <source>
        <dbReference type="EMBL" id="CAL1615833.1"/>
    </source>
</evidence>
<keyword evidence="13" id="KW-0808">Transferase</keyword>
<dbReference type="GO" id="GO:0006108">
    <property type="term" value="P:malate metabolic process"/>
    <property type="evidence" value="ECO:0007669"/>
    <property type="project" value="TreeGrafter"/>
</dbReference>
<evidence type="ECO:0000256" key="28">
    <source>
        <dbReference type="ARBA" id="ARBA00052591"/>
    </source>
</evidence>
<comment type="subunit">
    <text evidence="8">Homotetramer.</text>
</comment>
<dbReference type="Pfam" id="PF00390">
    <property type="entry name" value="malic"/>
    <property type="match status" value="1"/>
</dbReference>
<dbReference type="FunFam" id="3.40.50.720:FF:000060">
    <property type="entry name" value="Malic enzyme"/>
    <property type="match status" value="1"/>
</dbReference>
<comment type="subcellular location">
    <subcellularLocation>
        <location evidence="5">Cytoplasm</location>
    </subcellularLocation>
    <subcellularLocation>
        <location evidence="4">Mitochondrion matrix</location>
    </subcellularLocation>
    <subcellularLocation>
        <location evidence="3">Nucleus</location>
    </subcellularLocation>
</comment>
<evidence type="ECO:0000256" key="30">
    <source>
        <dbReference type="PROSITE-ProRule" id="PRU10141"/>
    </source>
</evidence>
<keyword evidence="23" id="KW-0539">Nucleus</keyword>
<evidence type="ECO:0000256" key="31">
    <source>
        <dbReference type="RuleBase" id="RU003426"/>
    </source>
</evidence>
<comment type="cofactor">
    <cofactor evidence="1">
        <name>Mn(2+)</name>
        <dbReference type="ChEBI" id="CHEBI:29035"/>
    </cofactor>
</comment>
<evidence type="ECO:0000256" key="1">
    <source>
        <dbReference type="ARBA" id="ARBA00001936"/>
    </source>
</evidence>
<dbReference type="GO" id="GO:0004471">
    <property type="term" value="F:malate dehydrogenase (decarboxylating) (NAD+) activity"/>
    <property type="evidence" value="ECO:0007669"/>
    <property type="project" value="UniProtKB-ARBA"/>
</dbReference>
<dbReference type="InterPro" id="IPR008271">
    <property type="entry name" value="Ser/Thr_kinase_AS"/>
</dbReference>
<dbReference type="PROSITE" id="PS00107">
    <property type="entry name" value="PROTEIN_KINASE_ATP"/>
    <property type="match status" value="1"/>
</dbReference>
<dbReference type="PROSITE" id="PS00331">
    <property type="entry name" value="MALIC_ENZYMES"/>
    <property type="match status" value="1"/>
</dbReference>
<dbReference type="SUPFAM" id="SSF56112">
    <property type="entry name" value="Protein kinase-like (PK-like)"/>
    <property type="match status" value="1"/>
</dbReference>
<dbReference type="Gene3D" id="1.10.510.10">
    <property type="entry name" value="Transferase(Phosphotransferase) domain 1"/>
    <property type="match status" value="1"/>
</dbReference>
<evidence type="ECO:0000256" key="22">
    <source>
        <dbReference type="ARBA" id="ARBA00023128"/>
    </source>
</evidence>
<evidence type="ECO:0000256" key="32">
    <source>
        <dbReference type="SAM" id="MobiDB-lite"/>
    </source>
</evidence>
<evidence type="ECO:0000256" key="12">
    <source>
        <dbReference type="ARBA" id="ARBA00022553"/>
    </source>
</evidence>
<dbReference type="GO" id="GO:0005634">
    <property type="term" value="C:nucleus"/>
    <property type="evidence" value="ECO:0007669"/>
    <property type="project" value="UniProtKB-SubCell"/>
</dbReference>
<keyword evidence="24" id="KW-0131">Cell cycle</keyword>
<keyword evidence="9" id="KW-0963">Cytoplasm</keyword>
<dbReference type="FunFam" id="3.40.50.10380:FF:000006">
    <property type="entry name" value="Malic enzyme"/>
    <property type="match status" value="1"/>
</dbReference>
<feature type="compositionally biased region" description="Acidic residues" evidence="32">
    <location>
        <begin position="501"/>
        <end position="517"/>
    </location>
</feature>
<evidence type="ECO:0000259" key="33">
    <source>
        <dbReference type="PROSITE" id="PS50011"/>
    </source>
</evidence>
<keyword evidence="15 30" id="KW-0547">Nucleotide-binding</keyword>
<dbReference type="InterPro" id="IPR017441">
    <property type="entry name" value="Protein_kinase_ATP_BS"/>
</dbReference>
<comment type="similarity">
    <text evidence="7">Belongs to the protein kinase superfamily. CMGC Ser/Thr protein kinase family. MAP kinase subfamily.</text>
</comment>
<evidence type="ECO:0000256" key="13">
    <source>
        <dbReference type="ARBA" id="ARBA00022679"/>
    </source>
</evidence>
<dbReference type="GO" id="GO:0051287">
    <property type="term" value="F:NAD binding"/>
    <property type="evidence" value="ECO:0007669"/>
    <property type="project" value="InterPro"/>
</dbReference>
<dbReference type="PROSITE" id="PS00108">
    <property type="entry name" value="PROTEIN_KINASE_ST"/>
    <property type="match status" value="1"/>
</dbReference>
<keyword evidence="35" id="KW-1185">Reference proteome</keyword>
<dbReference type="InterPro" id="IPR011009">
    <property type="entry name" value="Kinase-like_dom_sf"/>
</dbReference>
<gene>
    <name evidence="34" type="ORF">KC01_LOCUS41707</name>
</gene>
<dbReference type="Pfam" id="PF00069">
    <property type="entry name" value="Pkinase"/>
    <property type="match status" value="1"/>
</dbReference>
<dbReference type="InterPro" id="IPR036291">
    <property type="entry name" value="NAD(P)-bd_dom_sf"/>
</dbReference>
<comment type="catalytic activity">
    <reaction evidence="25">
        <text>L-threonyl-[protein] + ATP = O-phospho-L-threonyl-[protein] + ADP + H(+)</text>
        <dbReference type="Rhea" id="RHEA:46608"/>
        <dbReference type="Rhea" id="RHEA-COMP:11060"/>
        <dbReference type="Rhea" id="RHEA-COMP:11605"/>
        <dbReference type="ChEBI" id="CHEBI:15378"/>
        <dbReference type="ChEBI" id="CHEBI:30013"/>
        <dbReference type="ChEBI" id="CHEBI:30616"/>
        <dbReference type="ChEBI" id="CHEBI:61977"/>
        <dbReference type="ChEBI" id="CHEBI:456216"/>
        <dbReference type="EC" id="2.7.11.24"/>
    </reaction>
</comment>
<dbReference type="SMART" id="SM01274">
    <property type="entry name" value="malic"/>
    <property type="match status" value="1"/>
</dbReference>
<evidence type="ECO:0000256" key="29">
    <source>
        <dbReference type="ARBA" id="ARBA00055709"/>
    </source>
</evidence>
<evidence type="ECO:0000256" key="24">
    <source>
        <dbReference type="ARBA" id="ARBA00023306"/>
    </source>
</evidence>
<feature type="binding site" evidence="30">
    <location>
        <position position="49"/>
    </location>
    <ligand>
        <name>ATP</name>
        <dbReference type="ChEBI" id="CHEBI:30616"/>
    </ligand>
</feature>
<dbReference type="PANTHER" id="PTHR23406">
    <property type="entry name" value="MALIC ENZYME-RELATED"/>
    <property type="match status" value="1"/>
</dbReference>
<dbReference type="SMART" id="SM00919">
    <property type="entry name" value="Malic_M"/>
    <property type="match status" value="1"/>
</dbReference>
<comment type="catalytic activity">
    <reaction evidence="26">
        <text>L-seryl-[protein] + ATP = O-phospho-L-seryl-[protein] + ADP + H(+)</text>
        <dbReference type="Rhea" id="RHEA:17989"/>
        <dbReference type="Rhea" id="RHEA-COMP:9863"/>
        <dbReference type="Rhea" id="RHEA-COMP:11604"/>
        <dbReference type="ChEBI" id="CHEBI:15378"/>
        <dbReference type="ChEBI" id="CHEBI:29999"/>
        <dbReference type="ChEBI" id="CHEBI:30616"/>
        <dbReference type="ChEBI" id="CHEBI:83421"/>
        <dbReference type="ChEBI" id="CHEBI:456216"/>
        <dbReference type="EC" id="2.7.11.24"/>
    </reaction>
</comment>
<evidence type="ECO:0000256" key="8">
    <source>
        <dbReference type="ARBA" id="ARBA00011881"/>
    </source>
</evidence>
<comment type="function">
    <text evidence="29">NAD-dependent mitochondrial malic enzyme that catalyzes the oxidative decarboxylation of malate to pyruvate.</text>
</comment>
<evidence type="ECO:0000256" key="14">
    <source>
        <dbReference type="ARBA" id="ARBA00022723"/>
    </source>
</evidence>
<keyword evidence="22" id="KW-0496">Mitochondrion</keyword>
<proteinExistence type="inferred from homology"/>
<evidence type="ECO:0000256" key="3">
    <source>
        <dbReference type="ARBA" id="ARBA00004123"/>
    </source>
</evidence>
<evidence type="ECO:0000256" key="23">
    <source>
        <dbReference type="ARBA" id="ARBA00023242"/>
    </source>
</evidence>
<feature type="region of interest" description="Disordered" evidence="32">
    <location>
        <begin position="492"/>
        <end position="519"/>
    </location>
</feature>
<evidence type="ECO:0000256" key="5">
    <source>
        <dbReference type="ARBA" id="ARBA00004496"/>
    </source>
</evidence>
<evidence type="ECO:0000256" key="20">
    <source>
        <dbReference type="ARBA" id="ARBA00023002"/>
    </source>
</evidence>
<sequence>MARQDSPLFLHGFDLSCNFTDLCPLGSGVTGLVLSAHDQRTGQKVAIKKLLMRDAVSLKHALREVKITRRLHHENVVRVHEVLAPHGRPLPQDPRQLSAIYIIQECMETDLARLLDQGPLPTGHATLLFYQLLRGLKFIHSANVLHRDLKPANIFINTEQLLLKIGDFGLARIVDPHYCHKGYLSEGLVTKWYCSPHLLLSPNNYTKAIDMWAAGCILAEMLTGKMLFAGAHELEQMQLILDTVPVLREEDRQELLQVMPSYVSDGWRVKKPFSKLLSDVDSLAVDFLGRILTFNPIDRLTAEAALSHAFLSPYACPEDEPVSSQPFRIEDELEDSLLSEACLSHSTSTTHWDRFGSSLSTDLCWQHSGGRCRCMPPSVMTADLGDTTEEEEVQRDPRANSATLLEEAQVDPRKYSHSSSAERFLEHSHSSVDRAFVLGELDCGRSCDYKVGSPSYLDKIAWREGKPQHYSEPKLILDLSHWKRNTSLNVPAEPVDRSVEDIEMETDEKTEEEEQESGDLFQEISRWVESTQSRLHSPSPNSLLEQQSPSCYTSSPPLPISPTDQQAPVFSYTEVIQPPSPDYELSAGGEQKHHFLSLSSLLASLKEYDLLRAQYHRHFTEFQHPQSCLYVTMLSRLSRSCLSVRPCLSVVRWAHTKEKGKPLMLNPRTNKGMAFSLEERQLLGIHGLLPPKVETQDNQAMRFQKNLKKMTDPLEKYIYLMGIQERNERLFYRVLMEDIEELMPIVYTPTVGLACTQYGHIFRRPKGLFISIKDKGHVRSILDNWPETRVAAVVVTDGERILGLGDLGVYGMGIPVGKLCLYTACAGIRPEKCLPVVIDVGTDNQTLLQDPLYMGLYQKRDRTQAYDDLIDEFMEAVVEKYGQDTLIQFEDFGNHNAFRLMRKYREKYCTFNDDIQGTAAVALAGLLAAQRALGKPITEHRVLFLGAGEAALGIASLIVMAMMENGLTQAEAQEKIWMFDKHGLLVKERSDTDANQEGFIHDSPGNVQSFLDAVNTIKPTAIIGVAGAGRLFTPDVIKAMGAINDRPIIFALSNPTAKAECTAHDAYTLTDGRCLFASGSPFEPVTLSDGRVITPGQGNNAYIFPGVALAVVLSGVRHISDTVFLEAAKNLAEQLTDKELEEGRLYPPLSNIREVSVQMAIKVMEFVYAKGMAFRYPEPMDKISFVRSTVWNTEYDSFLPDTYDWPGVSFTPLK</sequence>
<dbReference type="Gene3D" id="3.40.50.720">
    <property type="entry name" value="NAD(P)-binding Rossmann-like Domain"/>
    <property type="match status" value="1"/>
</dbReference>
<evidence type="ECO:0000256" key="9">
    <source>
        <dbReference type="ARBA" id="ARBA00022490"/>
    </source>
</evidence>